<dbReference type="AlphaFoldDB" id="A0A0E9M185"/>
<dbReference type="InterPro" id="IPR036652">
    <property type="entry name" value="YjeF_N_dom_sf"/>
</dbReference>
<gene>
    <name evidence="2" type="ORF">JCM15548_13950</name>
</gene>
<feature type="domain" description="YjeF N-terminal" evidence="1">
    <location>
        <begin position="9"/>
        <end position="79"/>
    </location>
</feature>
<dbReference type="SUPFAM" id="SSF64153">
    <property type="entry name" value="YjeF N-terminal domain-like"/>
    <property type="match status" value="1"/>
</dbReference>
<reference evidence="2 3" key="1">
    <citation type="journal article" date="2015" name="Microbes Environ.">
        <title>Distribution and evolution of nitrogen fixation genes in the phylum bacteroidetes.</title>
        <authorList>
            <person name="Inoue J."/>
            <person name="Oshima K."/>
            <person name="Suda W."/>
            <person name="Sakamoto M."/>
            <person name="Iino T."/>
            <person name="Noda S."/>
            <person name="Hongoh Y."/>
            <person name="Hattori M."/>
            <person name="Ohkuma M."/>
        </authorList>
    </citation>
    <scope>NUCLEOTIDE SEQUENCE [LARGE SCALE GENOMIC DNA]</scope>
    <source>
        <strain evidence="2">JCM 15548</strain>
    </source>
</reference>
<dbReference type="STRING" id="1236989.JCM15548_13950"/>
<name>A0A0E9M185_9BACT</name>
<dbReference type="RefSeq" id="WP_262487114.1">
    <property type="nucleotide sequence ID" value="NZ_BAZW01000052.1"/>
</dbReference>
<dbReference type="PROSITE" id="PS51385">
    <property type="entry name" value="YJEF_N"/>
    <property type="match status" value="1"/>
</dbReference>
<comment type="caution">
    <text evidence="2">The sequence shown here is derived from an EMBL/GenBank/DDBJ whole genome shotgun (WGS) entry which is preliminary data.</text>
</comment>
<protein>
    <submittedName>
        <fullName evidence="2">NAD(P)HX epimerase</fullName>
    </submittedName>
</protein>
<sequence length="79" mass="9003">MKIFPVKAVAEIDAYTIENEPILSVNLMERAARRLFDQIKERYAGRWFLVLAGPGNNGGDALSLSRMLTLNGFRLRRFC</sequence>
<keyword evidence="3" id="KW-1185">Reference proteome</keyword>
<evidence type="ECO:0000313" key="2">
    <source>
        <dbReference type="EMBL" id="GAO31577.1"/>
    </source>
</evidence>
<dbReference type="Gene3D" id="3.40.50.10260">
    <property type="entry name" value="YjeF N-terminal domain"/>
    <property type="match status" value="1"/>
</dbReference>
<proteinExistence type="predicted"/>
<dbReference type="EMBL" id="BAZW01000052">
    <property type="protein sequence ID" value="GAO31577.1"/>
    <property type="molecule type" value="Genomic_DNA"/>
</dbReference>
<accession>A0A0E9M185</accession>
<dbReference type="Proteomes" id="UP000032900">
    <property type="component" value="Unassembled WGS sequence"/>
</dbReference>
<evidence type="ECO:0000259" key="1">
    <source>
        <dbReference type="PROSITE" id="PS51385"/>
    </source>
</evidence>
<evidence type="ECO:0000313" key="3">
    <source>
        <dbReference type="Proteomes" id="UP000032900"/>
    </source>
</evidence>
<dbReference type="Pfam" id="PF03853">
    <property type="entry name" value="YjeF_N"/>
    <property type="match status" value="1"/>
</dbReference>
<organism evidence="2 3">
    <name type="scientific">Geofilum rubicundum JCM 15548</name>
    <dbReference type="NCBI Taxonomy" id="1236989"/>
    <lineage>
        <taxon>Bacteria</taxon>
        <taxon>Pseudomonadati</taxon>
        <taxon>Bacteroidota</taxon>
        <taxon>Bacteroidia</taxon>
        <taxon>Marinilabiliales</taxon>
        <taxon>Marinilabiliaceae</taxon>
        <taxon>Geofilum</taxon>
    </lineage>
</organism>
<dbReference type="InterPro" id="IPR004443">
    <property type="entry name" value="YjeF_N_dom"/>
</dbReference>